<dbReference type="InterPro" id="IPR000257">
    <property type="entry name" value="Uroporphyrinogen_deCOase"/>
</dbReference>
<dbReference type="InterPro" id="IPR052024">
    <property type="entry name" value="Methanogen_methyltrans"/>
</dbReference>
<dbReference type="Pfam" id="PF01208">
    <property type="entry name" value="URO-D"/>
    <property type="match status" value="1"/>
</dbReference>
<evidence type="ECO:0000259" key="1">
    <source>
        <dbReference type="Pfam" id="PF01208"/>
    </source>
</evidence>
<gene>
    <name evidence="2" type="ORF">K8V39_06990</name>
</gene>
<sequence length="351" mass="39484">MQTVKHPADEMTPWERKKAIDDGRDFDRYPAVPFMSEFKCYLSGVSIWDFWHLPEKMAEAEICVFNRYGYDRIVTGPNTRGITEALGGTFIYPEKGVPYAGEPFLQSFEQLNVMEPVDAFKSERIRTFARAAELLVEKAGEIVPIEASIGGPFTIAANLRGVERLLRDCRKYPEEVLRLLRIITDSQKSCIDMAAKYGLGIAMADPVANPALIGPKMYEKFVFPFTKELTDYTAERTGRKVSLHMCGKTNSIWKYLAQYELNEVSLDNIINLRQAAEELGKYVPVAGNVDPVEIVMNGSREEIIEAVRSCIDAGKRAEKGFTLATGCDIPETTGPEQVDCFMEGVRSYRKI</sequence>
<protein>
    <submittedName>
        <fullName evidence="2">Uroporphyrinogen decarboxylase family protein</fullName>
    </submittedName>
</protein>
<dbReference type="EMBL" id="DYXE01000060">
    <property type="protein sequence ID" value="HJH49991.1"/>
    <property type="molecule type" value="Genomic_DNA"/>
</dbReference>
<reference evidence="2" key="2">
    <citation type="submission" date="2021-09" db="EMBL/GenBank/DDBJ databases">
        <authorList>
            <person name="Gilroy R."/>
        </authorList>
    </citation>
    <scope>NUCLEOTIDE SEQUENCE</scope>
    <source>
        <strain evidence="2">USAMLcec4-12693</strain>
    </source>
</reference>
<dbReference type="AlphaFoldDB" id="A0A9D2VYE6"/>
<evidence type="ECO:0000313" key="2">
    <source>
        <dbReference type="EMBL" id="HJH49991.1"/>
    </source>
</evidence>
<accession>A0A9D2VYE6</accession>
<dbReference type="PANTHER" id="PTHR47099:SF1">
    <property type="entry name" value="METHYLCOBAMIDE:COM METHYLTRANSFERASE MTBA"/>
    <property type="match status" value="1"/>
</dbReference>
<proteinExistence type="predicted"/>
<dbReference type="GO" id="GO:0004853">
    <property type="term" value="F:uroporphyrinogen decarboxylase activity"/>
    <property type="evidence" value="ECO:0007669"/>
    <property type="project" value="InterPro"/>
</dbReference>
<dbReference type="InterPro" id="IPR038071">
    <property type="entry name" value="UROD/MetE-like_sf"/>
</dbReference>
<dbReference type="RefSeq" id="WP_270643908.1">
    <property type="nucleotide sequence ID" value="NZ_DYXE01000060.1"/>
</dbReference>
<name>A0A9D2VYE6_9FIRM</name>
<reference evidence="2" key="1">
    <citation type="journal article" date="2021" name="PeerJ">
        <title>Extensive microbial diversity within the chicken gut microbiome revealed by metagenomics and culture.</title>
        <authorList>
            <person name="Gilroy R."/>
            <person name="Ravi A."/>
            <person name="Getino M."/>
            <person name="Pursley I."/>
            <person name="Horton D.L."/>
            <person name="Alikhan N.F."/>
            <person name="Baker D."/>
            <person name="Gharbi K."/>
            <person name="Hall N."/>
            <person name="Watson M."/>
            <person name="Adriaenssens E.M."/>
            <person name="Foster-Nyarko E."/>
            <person name="Jarju S."/>
            <person name="Secka A."/>
            <person name="Antonio M."/>
            <person name="Oren A."/>
            <person name="Chaudhuri R.R."/>
            <person name="La Ragione R."/>
            <person name="Hildebrand F."/>
            <person name="Pallen M.J."/>
        </authorList>
    </citation>
    <scope>NUCLEOTIDE SEQUENCE</scope>
    <source>
        <strain evidence="2">USAMLcec4-12693</strain>
    </source>
</reference>
<feature type="domain" description="Uroporphyrinogen decarboxylase (URO-D)" evidence="1">
    <location>
        <begin position="22"/>
        <end position="348"/>
    </location>
</feature>
<organism evidence="2 3">
    <name type="scientific">Merdimonas faecis</name>
    <dbReference type="NCBI Taxonomy" id="1653435"/>
    <lineage>
        <taxon>Bacteria</taxon>
        <taxon>Bacillati</taxon>
        <taxon>Bacillota</taxon>
        <taxon>Clostridia</taxon>
        <taxon>Lachnospirales</taxon>
        <taxon>Lachnospiraceae</taxon>
        <taxon>Merdimonas</taxon>
    </lineage>
</organism>
<dbReference type="CDD" id="cd03465">
    <property type="entry name" value="URO-D_like"/>
    <property type="match status" value="1"/>
</dbReference>
<dbReference type="Proteomes" id="UP000813420">
    <property type="component" value="Unassembled WGS sequence"/>
</dbReference>
<dbReference type="GO" id="GO:0006779">
    <property type="term" value="P:porphyrin-containing compound biosynthetic process"/>
    <property type="evidence" value="ECO:0007669"/>
    <property type="project" value="InterPro"/>
</dbReference>
<dbReference type="SUPFAM" id="SSF51726">
    <property type="entry name" value="UROD/MetE-like"/>
    <property type="match status" value="1"/>
</dbReference>
<evidence type="ECO:0000313" key="3">
    <source>
        <dbReference type="Proteomes" id="UP000813420"/>
    </source>
</evidence>
<dbReference type="PANTHER" id="PTHR47099">
    <property type="entry name" value="METHYLCOBAMIDE:COM METHYLTRANSFERASE MTBA"/>
    <property type="match status" value="1"/>
</dbReference>
<comment type="caution">
    <text evidence="2">The sequence shown here is derived from an EMBL/GenBank/DDBJ whole genome shotgun (WGS) entry which is preliminary data.</text>
</comment>
<dbReference type="Gene3D" id="3.20.20.210">
    <property type="match status" value="1"/>
</dbReference>